<keyword evidence="2" id="KW-1185">Reference proteome</keyword>
<dbReference type="InterPro" id="IPR047690">
    <property type="entry name" value="IPExxxVDY_fam"/>
</dbReference>
<evidence type="ECO:0000313" key="1">
    <source>
        <dbReference type="EMBL" id="MDT0643619.1"/>
    </source>
</evidence>
<organism evidence="1 2">
    <name type="scientific">Autumnicola tepida</name>
    <dbReference type="NCBI Taxonomy" id="3075595"/>
    <lineage>
        <taxon>Bacteria</taxon>
        <taxon>Pseudomonadati</taxon>
        <taxon>Bacteroidota</taxon>
        <taxon>Flavobacteriia</taxon>
        <taxon>Flavobacteriales</taxon>
        <taxon>Flavobacteriaceae</taxon>
        <taxon>Autumnicola</taxon>
    </lineage>
</organism>
<dbReference type="NCBIfam" id="NF033205">
    <property type="entry name" value="IPExxxVDY"/>
    <property type="match status" value="1"/>
</dbReference>
<evidence type="ECO:0000313" key="2">
    <source>
        <dbReference type="Proteomes" id="UP001262889"/>
    </source>
</evidence>
<comment type="caution">
    <text evidence="1">The sequence shown here is derived from an EMBL/GenBank/DDBJ whole genome shotgun (WGS) entry which is preliminary data.</text>
</comment>
<dbReference type="Proteomes" id="UP001262889">
    <property type="component" value="Unassembled WGS sequence"/>
</dbReference>
<sequence length="162" mass="19142">MQAHKMLLDEVEEDSFKLVAIYCSVEEFRMAYLLNRHLHLQLKRSRRDVDFNYKAVQAMYALYTSKDPKTHCTYHLVCNKYKGQAKKVLSSGSLFYEEEVRPLEMQLIPEFKKVDYFLKIGEHVQDQNFTKLVNIINNIPQVLAAYNIDVENLKSKENLIFE</sequence>
<protein>
    <submittedName>
        <fullName evidence="1">IPExxxVDY family protein</fullName>
    </submittedName>
</protein>
<gene>
    <name evidence="1" type="ORF">RM553_12320</name>
</gene>
<proteinExistence type="predicted"/>
<dbReference type="EMBL" id="JAVRHQ010000014">
    <property type="protein sequence ID" value="MDT0643619.1"/>
    <property type="molecule type" value="Genomic_DNA"/>
</dbReference>
<reference evidence="1 2" key="1">
    <citation type="submission" date="2023-09" db="EMBL/GenBank/DDBJ databases">
        <authorList>
            <person name="Rey-Velasco X."/>
        </authorList>
    </citation>
    <scope>NUCLEOTIDE SEQUENCE [LARGE SCALE GENOMIC DNA]</scope>
    <source>
        <strain evidence="1 2">F363</strain>
    </source>
</reference>
<accession>A0ABU3CBB1</accession>
<dbReference type="RefSeq" id="WP_311535237.1">
    <property type="nucleotide sequence ID" value="NZ_JAVRHQ010000014.1"/>
</dbReference>
<name>A0ABU3CBB1_9FLAO</name>